<organism evidence="1 2">
    <name type="scientific">Ralstonia phage GP4</name>
    <dbReference type="NCBI Taxonomy" id="2282904"/>
    <lineage>
        <taxon>Viruses</taxon>
        <taxon>Duplodnaviria</taxon>
        <taxon>Heunggongvirae</taxon>
        <taxon>Uroviricota</taxon>
        <taxon>Caudoviricetes</taxon>
        <taxon>Gervaisevirus</taxon>
        <taxon>Gervaisevirus GP4</taxon>
    </lineage>
</organism>
<dbReference type="RefSeq" id="YP_010078789.1">
    <property type="nucleotide sequence ID" value="NC_054964.1"/>
</dbReference>
<reference evidence="1 2" key="1">
    <citation type="submission" date="2018-07" db="EMBL/GenBank/DDBJ databases">
        <title>Complete sequence of phage GP4.</title>
        <authorList>
            <person name="Wang R."/>
            <person name="Tong Y."/>
            <person name="Liu H."/>
        </authorList>
    </citation>
    <scope>NUCLEOTIDE SEQUENCE [LARGE SCALE GENOMIC DNA]</scope>
</reference>
<dbReference type="Pfam" id="PF11112">
    <property type="entry name" value="PyocinActivator"/>
    <property type="match status" value="1"/>
</dbReference>
<name>A0A345GTY8_9CAUD</name>
<dbReference type="GO" id="GO:0006355">
    <property type="term" value="P:regulation of DNA-templated transcription"/>
    <property type="evidence" value="ECO:0007669"/>
    <property type="project" value="InterPro"/>
</dbReference>
<dbReference type="InterPro" id="IPR020518">
    <property type="entry name" value="Tscrpt_reg_PrtN"/>
</dbReference>
<dbReference type="KEGG" id="vg:65067717"/>
<proteinExistence type="predicted"/>
<keyword evidence="2" id="KW-1185">Reference proteome</keyword>
<evidence type="ECO:0000313" key="1">
    <source>
        <dbReference type="EMBL" id="AXG67752.1"/>
    </source>
</evidence>
<sequence length="86" mass="9697">MRTAFLLMASYDGRTVIPLSIVCRDFFTHISEDKLQKKVLTGEIKLPIIRIEGSQKAARGVHIVDLAQYIDARREAAIKELRQVSG</sequence>
<dbReference type="Proteomes" id="UP000259464">
    <property type="component" value="Segment"/>
</dbReference>
<protein>
    <submittedName>
        <fullName evidence="1">Pyocin activator protein</fullName>
    </submittedName>
</protein>
<dbReference type="EMBL" id="MH638294">
    <property type="protein sequence ID" value="AXG67752.1"/>
    <property type="molecule type" value="Genomic_DNA"/>
</dbReference>
<accession>A0A345GTY8</accession>
<evidence type="ECO:0000313" key="2">
    <source>
        <dbReference type="Proteomes" id="UP000259464"/>
    </source>
</evidence>
<dbReference type="GeneID" id="65067717"/>